<evidence type="ECO:0000313" key="8">
    <source>
        <dbReference type="Proteomes" id="UP000487757"/>
    </source>
</evidence>
<keyword evidence="3" id="KW-0731">Sigma factor</keyword>
<dbReference type="InterPro" id="IPR039425">
    <property type="entry name" value="RNA_pol_sigma-70-like"/>
</dbReference>
<dbReference type="GO" id="GO:0006352">
    <property type="term" value="P:DNA-templated transcription initiation"/>
    <property type="evidence" value="ECO:0007669"/>
    <property type="project" value="InterPro"/>
</dbReference>
<feature type="domain" description="RNA polymerase sigma-70 region 2" evidence="5">
    <location>
        <begin position="28"/>
        <end position="94"/>
    </location>
</feature>
<proteinExistence type="inferred from homology"/>
<dbReference type="Proteomes" id="UP000487757">
    <property type="component" value="Unassembled WGS sequence"/>
</dbReference>
<dbReference type="InterPro" id="IPR036388">
    <property type="entry name" value="WH-like_DNA-bd_sf"/>
</dbReference>
<dbReference type="InterPro" id="IPR013324">
    <property type="entry name" value="RNA_pol_sigma_r3/r4-like"/>
</dbReference>
<dbReference type="Pfam" id="PF04542">
    <property type="entry name" value="Sigma70_r2"/>
    <property type="match status" value="1"/>
</dbReference>
<name>A0A7K0G2V2_9SPHI</name>
<dbReference type="SUPFAM" id="SSF88659">
    <property type="entry name" value="Sigma3 and sigma4 domains of RNA polymerase sigma factors"/>
    <property type="match status" value="1"/>
</dbReference>
<accession>A0A7K0G2V2</accession>
<keyword evidence="2" id="KW-0805">Transcription regulation</keyword>
<dbReference type="SUPFAM" id="SSF88946">
    <property type="entry name" value="Sigma2 domain of RNA polymerase sigma factors"/>
    <property type="match status" value="1"/>
</dbReference>
<reference evidence="7 8" key="1">
    <citation type="submission" date="2019-11" db="EMBL/GenBank/DDBJ databases">
        <title>Pedobacter petrophilus genome.</title>
        <authorList>
            <person name="Feldbauer M.J."/>
            <person name="Newman J.D."/>
        </authorList>
    </citation>
    <scope>NUCLEOTIDE SEQUENCE [LARGE SCALE GENOMIC DNA]</scope>
    <source>
        <strain evidence="7 8">LMG 29686</strain>
    </source>
</reference>
<evidence type="ECO:0000256" key="2">
    <source>
        <dbReference type="ARBA" id="ARBA00023015"/>
    </source>
</evidence>
<dbReference type="AlphaFoldDB" id="A0A7K0G2V2"/>
<dbReference type="Pfam" id="PF08281">
    <property type="entry name" value="Sigma70_r4_2"/>
    <property type="match status" value="1"/>
</dbReference>
<dbReference type="OrthoDB" id="711087at2"/>
<dbReference type="RefSeq" id="WP_154282433.1">
    <property type="nucleotide sequence ID" value="NZ_JBHUJQ010000001.1"/>
</dbReference>
<dbReference type="InterPro" id="IPR014327">
    <property type="entry name" value="RNA_pol_sigma70_bacteroid"/>
</dbReference>
<dbReference type="EMBL" id="WKKH01000037">
    <property type="protein sequence ID" value="MRX78021.1"/>
    <property type="molecule type" value="Genomic_DNA"/>
</dbReference>
<dbReference type="NCBIfam" id="TIGR02937">
    <property type="entry name" value="sigma70-ECF"/>
    <property type="match status" value="1"/>
</dbReference>
<dbReference type="GO" id="GO:0003677">
    <property type="term" value="F:DNA binding"/>
    <property type="evidence" value="ECO:0007669"/>
    <property type="project" value="InterPro"/>
</dbReference>
<gene>
    <name evidence="7" type="ORF">GJU39_18230</name>
</gene>
<sequence length="191" mass="22539">MYNIPCNLEENKQLELLISGCEKAFTFFYNRYESRIFKVALRYLKCEDAAQELVQDVFLKLWTKKGCLQIERPVEAWLYTVGKNEIFNILKRQANLWKVMNQLKQTHSFEDNSMQDLILDSDYKLLLKNTLNSLSYQQLAVFKLARYEEMSYSEIACKLNISPLTVKTHMSRALCFIRSNFVANKIIHVKN</sequence>
<dbReference type="PANTHER" id="PTHR43133:SF46">
    <property type="entry name" value="RNA POLYMERASE SIGMA-70 FACTOR ECF SUBFAMILY"/>
    <property type="match status" value="1"/>
</dbReference>
<dbReference type="GO" id="GO:0016987">
    <property type="term" value="F:sigma factor activity"/>
    <property type="evidence" value="ECO:0007669"/>
    <property type="project" value="UniProtKB-KW"/>
</dbReference>
<evidence type="ECO:0000259" key="6">
    <source>
        <dbReference type="Pfam" id="PF08281"/>
    </source>
</evidence>
<organism evidence="7 8">
    <name type="scientific">Pedobacter petrophilus</name>
    <dbReference type="NCBI Taxonomy" id="1908241"/>
    <lineage>
        <taxon>Bacteria</taxon>
        <taxon>Pseudomonadati</taxon>
        <taxon>Bacteroidota</taxon>
        <taxon>Sphingobacteriia</taxon>
        <taxon>Sphingobacteriales</taxon>
        <taxon>Sphingobacteriaceae</taxon>
        <taxon>Pedobacter</taxon>
    </lineage>
</organism>
<evidence type="ECO:0000256" key="4">
    <source>
        <dbReference type="ARBA" id="ARBA00023163"/>
    </source>
</evidence>
<keyword evidence="4" id="KW-0804">Transcription</keyword>
<dbReference type="CDD" id="cd06171">
    <property type="entry name" value="Sigma70_r4"/>
    <property type="match status" value="1"/>
</dbReference>
<comment type="similarity">
    <text evidence="1">Belongs to the sigma-70 factor family. ECF subfamily.</text>
</comment>
<feature type="domain" description="RNA polymerase sigma factor 70 region 4 type 2" evidence="6">
    <location>
        <begin position="126"/>
        <end position="174"/>
    </location>
</feature>
<keyword evidence="8" id="KW-1185">Reference proteome</keyword>
<evidence type="ECO:0000256" key="1">
    <source>
        <dbReference type="ARBA" id="ARBA00010641"/>
    </source>
</evidence>
<evidence type="ECO:0000256" key="3">
    <source>
        <dbReference type="ARBA" id="ARBA00023082"/>
    </source>
</evidence>
<evidence type="ECO:0000259" key="5">
    <source>
        <dbReference type="Pfam" id="PF04542"/>
    </source>
</evidence>
<dbReference type="InterPro" id="IPR013325">
    <property type="entry name" value="RNA_pol_sigma_r2"/>
</dbReference>
<dbReference type="Gene3D" id="1.10.10.10">
    <property type="entry name" value="Winged helix-like DNA-binding domain superfamily/Winged helix DNA-binding domain"/>
    <property type="match status" value="1"/>
</dbReference>
<dbReference type="InterPro" id="IPR014284">
    <property type="entry name" value="RNA_pol_sigma-70_dom"/>
</dbReference>
<protein>
    <submittedName>
        <fullName evidence="7">RNA polymerase sigma-70 factor</fullName>
    </submittedName>
</protein>
<evidence type="ECO:0000313" key="7">
    <source>
        <dbReference type="EMBL" id="MRX78021.1"/>
    </source>
</evidence>
<comment type="caution">
    <text evidence="7">The sequence shown here is derived from an EMBL/GenBank/DDBJ whole genome shotgun (WGS) entry which is preliminary data.</text>
</comment>
<dbReference type="InterPro" id="IPR007627">
    <property type="entry name" value="RNA_pol_sigma70_r2"/>
</dbReference>
<dbReference type="Gene3D" id="1.10.1740.10">
    <property type="match status" value="1"/>
</dbReference>
<dbReference type="NCBIfam" id="TIGR02985">
    <property type="entry name" value="Sig70_bacteroi1"/>
    <property type="match status" value="1"/>
</dbReference>
<dbReference type="PANTHER" id="PTHR43133">
    <property type="entry name" value="RNA POLYMERASE ECF-TYPE SIGMA FACTO"/>
    <property type="match status" value="1"/>
</dbReference>
<dbReference type="InterPro" id="IPR013249">
    <property type="entry name" value="RNA_pol_sigma70_r4_t2"/>
</dbReference>